<dbReference type="Proteomes" id="UP000011058">
    <property type="component" value="Chromosome"/>
</dbReference>
<dbReference type="eggNOG" id="ENOG502Z9BP">
    <property type="taxonomic scope" value="Bacteria"/>
</dbReference>
<dbReference type="RefSeq" id="WP_015333155.1">
    <property type="nucleotide sequence ID" value="NC_020054.1"/>
</dbReference>
<dbReference type="STRING" id="1166018.FAES_4056"/>
<evidence type="ECO:0000313" key="2">
    <source>
        <dbReference type="Proteomes" id="UP000011058"/>
    </source>
</evidence>
<gene>
    <name evidence="1" type="ORF">FAES_4056</name>
</gene>
<accession>I0KD53</accession>
<proteinExistence type="predicted"/>
<dbReference type="EMBL" id="HE796683">
    <property type="protein sequence ID" value="CCH02056.1"/>
    <property type="molecule type" value="Genomic_DNA"/>
</dbReference>
<name>I0KD53_9BACT</name>
<protein>
    <submittedName>
        <fullName evidence="1">Uncharacterized protein</fullName>
    </submittedName>
</protein>
<evidence type="ECO:0000313" key="1">
    <source>
        <dbReference type="EMBL" id="CCH02056.1"/>
    </source>
</evidence>
<reference evidence="1 2" key="1">
    <citation type="journal article" date="2012" name="J. Bacteriol.">
        <title>Genome Sequence of Fibrella aestuarina BUZ 2T, a Filamentous Marine Bacterium.</title>
        <authorList>
            <person name="Filippini M."/>
            <person name="Qi W."/>
            <person name="Blom J."/>
            <person name="Goesmann A."/>
            <person name="Smits T.H."/>
            <person name="Bagheri H.C."/>
        </authorList>
    </citation>
    <scope>NUCLEOTIDE SEQUENCE [LARGE SCALE GENOMIC DNA]</scope>
    <source>
        <strain evidence="2">BUZ 2T</strain>
    </source>
</reference>
<dbReference type="KEGG" id="fae:FAES_4056"/>
<organism evidence="1 2">
    <name type="scientific">Fibrella aestuarina BUZ 2</name>
    <dbReference type="NCBI Taxonomy" id="1166018"/>
    <lineage>
        <taxon>Bacteria</taxon>
        <taxon>Pseudomonadati</taxon>
        <taxon>Bacteroidota</taxon>
        <taxon>Cytophagia</taxon>
        <taxon>Cytophagales</taxon>
        <taxon>Spirosomataceae</taxon>
        <taxon>Fibrella</taxon>
    </lineage>
</organism>
<sequence length="350" mass="39769">MTTQLSRGDRVRVAIDAEGKHLRSYNATVKSTAETGKVYLVADSGRHKTVGRHQCTLIPEVAPPTLPDGIRQFAEYLGQHDALTRLYQLKAFRAFDPPMLTEAQIKSLAKLLLNGWSAEYALRVTASLEQEPVTDQAMHWSFPQAYYSVLFTARAFLSLLGHQVQDESLVSKQLGNYVWRGYYPAGLDHYVVGMPESYEVLRRRSGDQVTCAFLLESRDHQLRALRKTVQHNPDTALRSQSGHPIARFGPEQYKVLAKRVGYTTWFNLLARLRIADTNRELTALDAEVDRRAMHQQLVDIVSTINLVHEAYVVEALGWATYRQHIYEAQPAYLQNSFLRERLALLAADRT</sequence>
<keyword evidence="2" id="KW-1185">Reference proteome</keyword>
<dbReference type="AlphaFoldDB" id="I0KD53"/>
<dbReference type="OrthoDB" id="930027at2"/>
<dbReference type="PATRIC" id="fig|1166018.3.peg.1007"/>
<dbReference type="HOGENOM" id="CLU_064916_0_0_10"/>